<organism evidence="3 4">
    <name type="scientific">Ammoniphilus resinae</name>
    <dbReference type="NCBI Taxonomy" id="861532"/>
    <lineage>
        <taxon>Bacteria</taxon>
        <taxon>Bacillati</taxon>
        <taxon>Bacillota</taxon>
        <taxon>Bacilli</taxon>
        <taxon>Bacillales</taxon>
        <taxon>Paenibacillaceae</taxon>
        <taxon>Aneurinibacillus group</taxon>
        <taxon>Ammoniphilus</taxon>
    </lineage>
</organism>
<reference evidence="3 4" key="1">
    <citation type="submission" date="2021-03" db="EMBL/GenBank/DDBJ databases">
        <title>Genomic Encyclopedia of Type Strains, Phase IV (KMG-IV): sequencing the most valuable type-strain genomes for metagenomic binning, comparative biology and taxonomic classification.</title>
        <authorList>
            <person name="Goeker M."/>
        </authorList>
    </citation>
    <scope>NUCLEOTIDE SEQUENCE [LARGE SCALE GENOMIC DNA]</scope>
    <source>
        <strain evidence="3 4">DSM 24738</strain>
    </source>
</reference>
<keyword evidence="4" id="KW-1185">Reference proteome</keyword>
<evidence type="ECO:0000313" key="4">
    <source>
        <dbReference type="Proteomes" id="UP001519343"/>
    </source>
</evidence>
<dbReference type="InterPro" id="IPR000572">
    <property type="entry name" value="OxRdtase_Mopterin-bd_dom"/>
</dbReference>
<dbReference type="InterPro" id="IPR036374">
    <property type="entry name" value="OxRdtase_Mopterin-bd_sf"/>
</dbReference>
<feature type="transmembrane region" description="Helical" evidence="1">
    <location>
        <begin position="109"/>
        <end position="131"/>
    </location>
</feature>
<dbReference type="SUPFAM" id="SSF56524">
    <property type="entry name" value="Oxidoreductase molybdopterin-binding domain"/>
    <property type="match status" value="1"/>
</dbReference>
<dbReference type="EMBL" id="JAGGKT010000007">
    <property type="protein sequence ID" value="MBP1932651.1"/>
    <property type="molecule type" value="Genomic_DNA"/>
</dbReference>
<feature type="transmembrane region" description="Helical" evidence="1">
    <location>
        <begin position="43"/>
        <end position="65"/>
    </location>
</feature>
<evidence type="ECO:0000259" key="2">
    <source>
        <dbReference type="Pfam" id="PF00174"/>
    </source>
</evidence>
<sequence>MSFKKVKMIHHLHVLFVCLLLFTGILLYFAGIPWISKMLMRNIHLGIAVGYIVLLLYSLLPVYQYKKKLGKSAGKQWHILFIYLFSLLWLLSGFILWINHPAILDYRIIALQLHDWISVVIIPWVLIHVYWKKRGVPFIGRHRIKGIEQALSERLLTRREWLVLATGTGLSMVIAASLKWFKPFLEPWETVRAVGMARKGYFRIYTVTSKNPSFDPKSWKLTLDGLVDSPQQFYYSDLTAMEWRTITRDFHCVTGWSVFNVTWSGIPFVSLINIAQPKQEGRFVKIYSADGVYTETYTIEQLANQDVLLAFQLDDQPLIQSQGAPCRLIHPKMYGYKSIKWVNRIEITSERGKGYWEALENYDLDGYI</sequence>
<keyword evidence="1" id="KW-0812">Transmembrane</keyword>
<feature type="transmembrane region" description="Helical" evidence="1">
    <location>
        <begin position="12"/>
        <end position="31"/>
    </location>
</feature>
<dbReference type="PANTHER" id="PTHR43032:SF4">
    <property type="entry name" value="OXIDOREDUCTASE MOLYBDOPTERIN-BINDING DOMAIN-CONTAINING PROTEIN"/>
    <property type="match status" value="1"/>
</dbReference>
<comment type="caution">
    <text evidence="3">The sequence shown here is derived from an EMBL/GenBank/DDBJ whole genome shotgun (WGS) entry which is preliminary data.</text>
</comment>
<feature type="domain" description="Oxidoreductase molybdopterin-binding" evidence="2">
    <location>
        <begin position="211"/>
        <end position="356"/>
    </location>
</feature>
<dbReference type="Pfam" id="PF00174">
    <property type="entry name" value="Oxidored_molyb"/>
    <property type="match status" value="1"/>
</dbReference>
<protein>
    <submittedName>
        <fullName evidence="3">DMSO/TMAO reductase YedYZ molybdopterin-dependent catalytic subunit</fullName>
    </submittedName>
</protein>
<evidence type="ECO:0000313" key="3">
    <source>
        <dbReference type="EMBL" id="MBP1932651.1"/>
    </source>
</evidence>
<feature type="transmembrane region" description="Helical" evidence="1">
    <location>
        <begin position="161"/>
        <end position="181"/>
    </location>
</feature>
<proteinExistence type="predicted"/>
<gene>
    <name evidence="3" type="ORF">J2Z37_002659</name>
</gene>
<name>A0ABS4GQU9_9BACL</name>
<dbReference type="PANTHER" id="PTHR43032">
    <property type="entry name" value="PROTEIN-METHIONINE-SULFOXIDE REDUCTASE"/>
    <property type="match status" value="1"/>
</dbReference>
<evidence type="ECO:0000256" key="1">
    <source>
        <dbReference type="SAM" id="Phobius"/>
    </source>
</evidence>
<keyword evidence="1" id="KW-0472">Membrane</keyword>
<dbReference type="Gene3D" id="3.90.420.10">
    <property type="entry name" value="Oxidoreductase, molybdopterin-binding domain"/>
    <property type="match status" value="1"/>
</dbReference>
<accession>A0ABS4GQU9</accession>
<feature type="transmembrane region" description="Helical" evidence="1">
    <location>
        <begin position="77"/>
        <end position="97"/>
    </location>
</feature>
<dbReference type="RefSeq" id="WP_209810686.1">
    <property type="nucleotide sequence ID" value="NZ_JAGGKT010000007.1"/>
</dbReference>
<dbReference type="Proteomes" id="UP001519343">
    <property type="component" value="Unassembled WGS sequence"/>
</dbReference>
<keyword evidence="1" id="KW-1133">Transmembrane helix</keyword>